<evidence type="ECO:0000256" key="8">
    <source>
        <dbReference type="ARBA" id="ARBA00023242"/>
    </source>
</evidence>
<evidence type="ECO:0000256" key="7">
    <source>
        <dbReference type="ARBA" id="ARBA00023054"/>
    </source>
</evidence>
<evidence type="ECO:0000256" key="1">
    <source>
        <dbReference type="ARBA" id="ARBA00007804"/>
    </source>
</evidence>
<keyword evidence="6 12" id="KW-0995">Kinetochore</keyword>
<reference evidence="14 15" key="1">
    <citation type="journal article" date="2021" name="Elife">
        <title>Chloroplast acquisition without the gene transfer in kleptoplastic sea slugs, Plakobranchus ocellatus.</title>
        <authorList>
            <person name="Maeda T."/>
            <person name="Takahashi S."/>
            <person name="Yoshida T."/>
            <person name="Shimamura S."/>
            <person name="Takaki Y."/>
            <person name="Nagai Y."/>
            <person name="Toyoda A."/>
            <person name="Suzuki Y."/>
            <person name="Arimoto A."/>
            <person name="Ishii H."/>
            <person name="Satoh N."/>
            <person name="Nishiyama T."/>
            <person name="Hasebe M."/>
            <person name="Maruyama T."/>
            <person name="Minagawa J."/>
            <person name="Obokata J."/>
            <person name="Shigenobu S."/>
        </authorList>
    </citation>
    <scope>NUCLEOTIDE SEQUENCE [LARGE SCALE GENOMIC DNA]</scope>
</reference>
<dbReference type="EMBL" id="BLXT01006069">
    <property type="protein sequence ID" value="GFO28626.1"/>
    <property type="molecule type" value="Genomic_DNA"/>
</dbReference>
<keyword evidence="3 12" id="KW-0158">Chromosome</keyword>
<dbReference type="GO" id="GO:0031262">
    <property type="term" value="C:Ndc80 complex"/>
    <property type="evidence" value="ECO:0007669"/>
    <property type="project" value="TreeGrafter"/>
</dbReference>
<evidence type="ECO:0000256" key="4">
    <source>
        <dbReference type="ARBA" id="ARBA00022618"/>
    </source>
</evidence>
<organism evidence="14 15">
    <name type="scientific">Plakobranchus ocellatus</name>
    <dbReference type="NCBI Taxonomy" id="259542"/>
    <lineage>
        <taxon>Eukaryota</taxon>
        <taxon>Metazoa</taxon>
        <taxon>Spiralia</taxon>
        <taxon>Lophotrochozoa</taxon>
        <taxon>Mollusca</taxon>
        <taxon>Gastropoda</taxon>
        <taxon>Heterobranchia</taxon>
        <taxon>Euthyneura</taxon>
        <taxon>Panpulmonata</taxon>
        <taxon>Sacoglossa</taxon>
        <taxon>Placobranchoidea</taxon>
        <taxon>Plakobranchidae</taxon>
        <taxon>Plakobranchus</taxon>
    </lineage>
</organism>
<sequence length="185" mass="21314">MLDISDLFNRLAEKAYIIRQQNDAGLQLLEDDAKALQSLQESLSGKEDQEALTEMLSLEAELASLQSEYKKLTSKSINMKKQVHEARQAVETLKEQQHKQQSQAVHPRARYSVNVFRDMSKINWQEEHEPNELKGFVCSKRGLKTFCFNRKKQSNFFIANSLWEMGEEESEDEAVSRPGGHKTTH</sequence>
<dbReference type="InterPro" id="IPR013252">
    <property type="entry name" value="Ndc80_Spc24"/>
</dbReference>
<dbReference type="Gene3D" id="3.30.160.570">
    <property type="entry name" value="Ncd80 complex, Spc24 subunit"/>
    <property type="match status" value="1"/>
</dbReference>
<evidence type="ECO:0000256" key="3">
    <source>
        <dbReference type="ARBA" id="ARBA00022454"/>
    </source>
</evidence>
<dbReference type="PANTHER" id="PTHR22142:SF2">
    <property type="entry name" value="KINETOCHORE PROTEIN SPC24"/>
    <property type="match status" value="1"/>
</dbReference>
<keyword evidence="5 12" id="KW-0498">Mitosis</keyword>
<evidence type="ECO:0000313" key="15">
    <source>
        <dbReference type="Proteomes" id="UP000735302"/>
    </source>
</evidence>
<protein>
    <recommendedName>
        <fullName evidence="2 12">Kinetochore protein Spc24</fullName>
    </recommendedName>
</protein>
<comment type="subcellular location">
    <subcellularLocation>
        <location evidence="12">Nucleus</location>
    </subcellularLocation>
    <subcellularLocation>
        <location evidence="12">Chromosome</location>
        <location evidence="12">Centromere</location>
        <location evidence="12">Kinetochore</location>
    </subcellularLocation>
</comment>
<dbReference type="GO" id="GO:0051301">
    <property type="term" value="P:cell division"/>
    <property type="evidence" value="ECO:0007669"/>
    <property type="project" value="UniProtKB-UniRule"/>
</dbReference>
<comment type="similarity">
    <text evidence="1 12">Belongs to the SPC24 family.</text>
</comment>
<keyword evidence="4 12" id="KW-0132">Cell division</keyword>
<dbReference type="Proteomes" id="UP000735302">
    <property type="component" value="Unassembled WGS sequence"/>
</dbReference>
<gene>
    <name evidence="14" type="ORF">PoB_005513100</name>
</gene>
<evidence type="ECO:0000313" key="14">
    <source>
        <dbReference type="EMBL" id="GFO28626.1"/>
    </source>
</evidence>
<dbReference type="GO" id="GO:0005634">
    <property type="term" value="C:nucleus"/>
    <property type="evidence" value="ECO:0007669"/>
    <property type="project" value="UniProtKB-SubCell"/>
</dbReference>
<evidence type="ECO:0000256" key="6">
    <source>
        <dbReference type="ARBA" id="ARBA00022838"/>
    </source>
</evidence>
<evidence type="ECO:0000256" key="10">
    <source>
        <dbReference type="ARBA" id="ARBA00023328"/>
    </source>
</evidence>
<name>A0AAV4C7D9_9GAST</name>
<evidence type="ECO:0000256" key="5">
    <source>
        <dbReference type="ARBA" id="ARBA00022776"/>
    </source>
</evidence>
<accession>A0AAV4C7D9</accession>
<feature type="coiled-coil region" evidence="13">
    <location>
        <begin position="26"/>
        <end position="103"/>
    </location>
</feature>
<dbReference type="GO" id="GO:0007059">
    <property type="term" value="P:chromosome segregation"/>
    <property type="evidence" value="ECO:0007669"/>
    <property type="project" value="TreeGrafter"/>
</dbReference>
<evidence type="ECO:0000256" key="11">
    <source>
        <dbReference type="ARBA" id="ARBA00045419"/>
    </source>
</evidence>
<comment type="subunit">
    <text evidence="12">Component of the NDC80 complex.</text>
</comment>
<dbReference type="AlphaFoldDB" id="A0AAV4C7D9"/>
<evidence type="ECO:0000256" key="12">
    <source>
        <dbReference type="RuleBase" id="RU368011"/>
    </source>
</evidence>
<keyword evidence="15" id="KW-1185">Reference proteome</keyword>
<evidence type="ECO:0000256" key="9">
    <source>
        <dbReference type="ARBA" id="ARBA00023306"/>
    </source>
</evidence>
<dbReference type="PANTHER" id="PTHR22142">
    <property type="match status" value="1"/>
</dbReference>
<comment type="caution">
    <text evidence="14">The sequence shown here is derived from an EMBL/GenBank/DDBJ whole genome shotgun (WGS) entry which is preliminary data.</text>
</comment>
<keyword evidence="9 12" id="KW-0131">Cell cycle</keyword>
<keyword evidence="7 13" id="KW-0175">Coiled coil</keyword>
<evidence type="ECO:0000256" key="13">
    <source>
        <dbReference type="SAM" id="Coils"/>
    </source>
</evidence>
<dbReference type="GO" id="GO:0008017">
    <property type="term" value="F:microtubule binding"/>
    <property type="evidence" value="ECO:0007669"/>
    <property type="project" value="TreeGrafter"/>
</dbReference>
<keyword evidence="10 12" id="KW-0137">Centromere</keyword>
<evidence type="ECO:0000256" key="2">
    <source>
        <dbReference type="ARBA" id="ARBA00013690"/>
    </source>
</evidence>
<dbReference type="Pfam" id="PF08286">
    <property type="entry name" value="Spc24"/>
    <property type="match status" value="1"/>
</dbReference>
<keyword evidence="8 12" id="KW-0539">Nucleus</keyword>
<comment type="function">
    <text evidence="11">Acts as a component of the essential kinetochore-associated NDC80 complex, which is required for chromosome segregation and spindle checkpoint activity. Required for kinetochore integrity and the organization of stable microtubule binding sites in the outer plate of the kinetochore. The NDC80 complex synergistically enhances the affinity of the SKA1 complex for microtubules and may allow the NDC80 complex to track depolymerizing microtubules.</text>
</comment>
<proteinExistence type="inferred from homology"/>